<evidence type="ECO:0000313" key="3">
    <source>
        <dbReference type="EMBL" id="KAF4583217.1"/>
    </source>
</evidence>
<evidence type="ECO:0000313" key="4">
    <source>
        <dbReference type="Proteomes" id="UP000562929"/>
    </source>
</evidence>
<feature type="signal peptide" evidence="1">
    <location>
        <begin position="1"/>
        <end position="24"/>
    </location>
</feature>
<proteinExistence type="predicted"/>
<protein>
    <submittedName>
        <fullName evidence="3">Ribosome-inactivating protein</fullName>
    </submittedName>
</protein>
<feature type="domain" description="DUF6598" evidence="2">
    <location>
        <begin position="318"/>
        <end position="559"/>
    </location>
</feature>
<dbReference type="InterPro" id="IPR046533">
    <property type="entry name" value="DUF6598"/>
</dbReference>
<keyword evidence="1" id="KW-0732">Signal</keyword>
<gene>
    <name evidence="3" type="ORF">GQ602_006361</name>
</gene>
<sequence length="562" mass="63844">MASSRCSILLSWITLSLLQWPTRAEWPSQMERPIDAATEPAPQQPAPLVVYLTQAFTSNHTPALFQARGGIEDADGSDWVLVASDVETVWQRRARHMTSTDYWLFRIMATPNMLATEGQSNGLYAAFGGILWSSVEAYTAVENSVWQDRTPLVHELEWQLNPNYDARWTVFGPNVEQRCRVDGSGYRVESSLRTFMNEMTSRPSSRLDDSQLAVLRDLFDWDTRREPSRDLPLIRNRSPSSLLSTSWSTVRNFDWSNMGFSFLLRQVLANGIPTMDQCALVLRAYRDGVRRNQKRGVGATDCDILAAAVQADSEGRPMVQIHSVVVKYIDGEAPGELYGYINATDMLGTQDLYRVDRANAESVYPGQTLVLTGLERPIEATKDFFIDMNLWDRDFISPDDQVSRARLHWNASHPPETLDRSTAFRYRGRYGLSILRMTVFSKAVGARIEVVMINGDNEEPADVYGTIVVKSGPVRQTFFSRESDDHVDVYPGQKIPLEHKFFVLQTREVMEVSVDLWDHDALVSPDDLIASGTVRFRPRLRGEEKQKVNATYGEFEVRVTWF</sequence>
<dbReference type="PANTHER" id="PTHR33065">
    <property type="entry name" value="OS07G0486400 PROTEIN"/>
    <property type="match status" value="1"/>
</dbReference>
<dbReference type="AlphaFoldDB" id="A0A8H4Q330"/>
<dbReference type="Gene3D" id="3.90.210.10">
    <property type="entry name" value="Heat-Labile Enterotoxin, subunit A"/>
    <property type="match status" value="1"/>
</dbReference>
<name>A0A8H4Q330_9HYPO</name>
<comment type="caution">
    <text evidence="3">The sequence shown here is derived from an EMBL/GenBank/DDBJ whole genome shotgun (WGS) entry which is preliminary data.</text>
</comment>
<feature type="chain" id="PRO_5034472537" evidence="1">
    <location>
        <begin position="25"/>
        <end position="562"/>
    </location>
</feature>
<dbReference type="OrthoDB" id="4927890at2759"/>
<evidence type="ECO:0000259" key="2">
    <source>
        <dbReference type="Pfam" id="PF20241"/>
    </source>
</evidence>
<dbReference type="Pfam" id="PF20241">
    <property type="entry name" value="DUF6598"/>
    <property type="match status" value="1"/>
</dbReference>
<dbReference type="PANTHER" id="PTHR33065:SF88">
    <property type="entry name" value="OS11G0104220 PROTEIN"/>
    <property type="match status" value="1"/>
</dbReference>
<dbReference type="Proteomes" id="UP000562929">
    <property type="component" value="Unassembled WGS sequence"/>
</dbReference>
<organism evidence="3 4">
    <name type="scientific">Ophiocordyceps camponoti-floridani</name>
    <dbReference type="NCBI Taxonomy" id="2030778"/>
    <lineage>
        <taxon>Eukaryota</taxon>
        <taxon>Fungi</taxon>
        <taxon>Dikarya</taxon>
        <taxon>Ascomycota</taxon>
        <taxon>Pezizomycotina</taxon>
        <taxon>Sordariomycetes</taxon>
        <taxon>Hypocreomycetidae</taxon>
        <taxon>Hypocreales</taxon>
        <taxon>Ophiocordycipitaceae</taxon>
        <taxon>Ophiocordyceps</taxon>
    </lineage>
</organism>
<accession>A0A8H4Q330</accession>
<keyword evidence="4" id="KW-1185">Reference proteome</keyword>
<reference evidence="3 4" key="1">
    <citation type="journal article" date="2020" name="G3 (Bethesda)">
        <title>Genetic Underpinnings of Host Manipulation by Ophiocordyceps as Revealed by Comparative Transcriptomics.</title>
        <authorList>
            <person name="Will I."/>
            <person name="Das B."/>
            <person name="Trinh T."/>
            <person name="Brachmann A."/>
            <person name="Ohm R.A."/>
            <person name="de Bekker C."/>
        </authorList>
    </citation>
    <scope>NUCLEOTIDE SEQUENCE [LARGE SCALE GENOMIC DNA]</scope>
    <source>
        <strain evidence="3 4">EC05</strain>
    </source>
</reference>
<evidence type="ECO:0000256" key="1">
    <source>
        <dbReference type="SAM" id="SignalP"/>
    </source>
</evidence>
<dbReference type="EMBL" id="JAACLJ010000007">
    <property type="protein sequence ID" value="KAF4583217.1"/>
    <property type="molecule type" value="Genomic_DNA"/>
</dbReference>